<dbReference type="Pfam" id="PF00668">
    <property type="entry name" value="Condensation"/>
    <property type="match status" value="3"/>
</dbReference>
<dbReference type="CDD" id="cd19534">
    <property type="entry name" value="E_NRPS"/>
    <property type="match status" value="1"/>
</dbReference>
<dbReference type="Gene3D" id="1.10.1200.10">
    <property type="entry name" value="ACP-like"/>
    <property type="match status" value="1"/>
</dbReference>
<dbReference type="Proteomes" id="UP000433309">
    <property type="component" value="Unassembled WGS sequence"/>
</dbReference>
<dbReference type="SUPFAM" id="SSF56801">
    <property type="entry name" value="Acetyl-CoA synthetase-like"/>
    <property type="match status" value="1"/>
</dbReference>
<dbReference type="InterPro" id="IPR045851">
    <property type="entry name" value="AMP-bd_C_sf"/>
</dbReference>
<evidence type="ECO:0000256" key="2">
    <source>
        <dbReference type="ARBA" id="ARBA00006432"/>
    </source>
</evidence>
<dbReference type="InterPro" id="IPR006162">
    <property type="entry name" value="Ppantetheine_attach_site"/>
</dbReference>
<dbReference type="InterPro" id="IPR010060">
    <property type="entry name" value="NRPS_synth"/>
</dbReference>
<dbReference type="PROSITE" id="PS00012">
    <property type="entry name" value="PHOSPHOPANTETHEINE"/>
    <property type="match status" value="1"/>
</dbReference>
<proteinExistence type="inferred from homology"/>
<dbReference type="CDD" id="cd19543">
    <property type="entry name" value="DCL_NRPS"/>
    <property type="match status" value="1"/>
</dbReference>
<dbReference type="EMBL" id="WKJK01000017">
    <property type="protein sequence ID" value="MRW93444.1"/>
    <property type="molecule type" value="Genomic_DNA"/>
</dbReference>
<dbReference type="GO" id="GO:0003824">
    <property type="term" value="F:catalytic activity"/>
    <property type="evidence" value="ECO:0007669"/>
    <property type="project" value="InterPro"/>
</dbReference>
<dbReference type="FunFam" id="1.10.1200.10:FF:000005">
    <property type="entry name" value="Nonribosomal peptide synthetase 1"/>
    <property type="match status" value="1"/>
</dbReference>
<dbReference type="Gene3D" id="3.30.300.30">
    <property type="match status" value="1"/>
</dbReference>
<dbReference type="SUPFAM" id="SSF52777">
    <property type="entry name" value="CoA-dependent acyltransferases"/>
    <property type="match status" value="6"/>
</dbReference>
<comment type="caution">
    <text evidence="6">The sequence shown here is derived from an EMBL/GenBank/DDBJ whole genome shotgun (WGS) entry which is preliminary data.</text>
</comment>
<gene>
    <name evidence="6" type="ORF">GJ699_25980</name>
</gene>
<dbReference type="NCBIfam" id="TIGR01733">
    <property type="entry name" value="AA-adenyl-dom"/>
    <property type="match status" value="1"/>
</dbReference>
<dbReference type="Gene3D" id="3.30.559.10">
    <property type="entry name" value="Chloramphenicol acetyltransferase-like domain"/>
    <property type="match status" value="3"/>
</dbReference>
<dbReference type="Pfam" id="PF00550">
    <property type="entry name" value="PP-binding"/>
    <property type="match status" value="2"/>
</dbReference>
<feature type="domain" description="Carrier" evidence="5">
    <location>
        <begin position="1976"/>
        <end position="2048"/>
    </location>
</feature>
<dbReference type="Gene3D" id="3.40.50.1820">
    <property type="entry name" value="alpha/beta hydrolase"/>
    <property type="match status" value="1"/>
</dbReference>
<feature type="domain" description="Carrier" evidence="5">
    <location>
        <begin position="1000"/>
        <end position="1074"/>
    </location>
</feature>
<protein>
    <submittedName>
        <fullName evidence="6">Amino acid adenylation domain-containing protein</fullName>
    </submittedName>
</protein>
<dbReference type="FunFam" id="3.30.559.10:FF:000012">
    <property type="entry name" value="Non-ribosomal peptide synthetase"/>
    <property type="match status" value="1"/>
</dbReference>
<name>A0A6I2L9B5_9BURK</name>
<dbReference type="Pfam" id="PF00501">
    <property type="entry name" value="AMP-binding"/>
    <property type="match status" value="1"/>
</dbReference>
<dbReference type="GO" id="GO:0044550">
    <property type="term" value="P:secondary metabolite biosynthetic process"/>
    <property type="evidence" value="ECO:0007669"/>
    <property type="project" value="UniProtKB-ARBA"/>
</dbReference>
<dbReference type="Gene3D" id="2.30.38.10">
    <property type="entry name" value="Luciferase, Domain 3"/>
    <property type="match status" value="1"/>
</dbReference>
<dbReference type="Gene3D" id="3.40.50.980">
    <property type="match status" value="2"/>
</dbReference>
<organism evidence="6 7">
    <name type="scientific">Duganella guangzhouensis</name>
    <dbReference type="NCBI Taxonomy" id="2666084"/>
    <lineage>
        <taxon>Bacteria</taxon>
        <taxon>Pseudomonadati</taxon>
        <taxon>Pseudomonadota</taxon>
        <taxon>Betaproteobacteria</taxon>
        <taxon>Burkholderiales</taxon>
        <taxon>Oxalobacteraceae</taxon>
        <taxon>Telluria group</taxon>
        <taxon>Duganella</taxon>
    </lineage>
</organism>
<dbReference type="InterPro" id="IPR010071">
    <property type="entry name" value="AA_adenyl_dom"/>
</dbReference>
<comment type="cofactor">
    <cofactor evidence="1">
        <name>pantetheine 4'-phosphate</name>
        <dbReference type="ChEBI" id="CHEBI:47942"/>
    </cofactor>
</comment>
<dbReference type="Gene3D" id="3.30.559.30">
    <property type="entry name" value="Nonribosomal peptide synthetase, condensation domain"/>
    <property type="match status" value="3"/>
</dbReference>
<dbReference type="RefSeq" id="WP_154381863.1">
    <property type="nucleotide sequence ID" value="NZ_WKJK01000017.1"/>
</dbReference>
<dbReference type="InterPro" id="IPR029058">
    <property type="entry name" value="AB_hydrolase_fold"/>
</dbReference>
<dbReference type="InterPro" id="IPR020845">
    <property type="entry name" value="AMP-binding_CS"/>
</dbReference>
<dbReference type="PROSITE" id="PS00455">
    <property type="entry name" value="AMP_BINDING"/>
    <property type="match status" value="1"/>
</dbReference>
<dbReference type="PANTHER" id="PTHR45398:SF1">
    <property type="entry name" value="ENZYME, PUTATIVE (JCVI)-RELATED"/>
    <property type="match status" value="1"/>
</dbReference>
<dbReference type="SUPFAM" id="SSF47336">
    <property type="entry name" value="ACP-like"/>
    <property type="match status" value="2"/>
</dbReference>
<dbReference type="PROSITE" id="PS50075">
    <property type="entry name" value="CARRIER"/>
    <property type="match status" value="2"/>
</dbReference>
<evidence type="ECO:0000313" key="7">
    <source>
        <dbReference type="Proteomes" id="UP000433309"/>
    </source>
</evidence>
<dbReference type="InterPro" id="IPR009081">
    <property type="entry name" value="PP-bd_ACP"/>
</dbReference>
<dbReference type="CDD" id="cd19531">
    <property type="entry name" value="LCL_NRPS-like"/>
    <property type="match status" value="1"/>
</dbReference>
<evidence type="ECO:0000256" key="3">
    <source>
        <dbReference type="ARBA" id="ARBA00022450"/>
    </source>
</evidence>
<dbReference type="InterPro" id="IPR000873">
    <property type="entry name" value="AMP-dep_synth/lig_dom"/>
</dbReference>
<dbReference type="InterPro" id="IPR001242">
    <property type="entry name" value="Condensation_dom"/>
</dbReference>
<dbReference type="InterPro" id="IPR036736">
    <property type="entry name" value="ACP-like_sf"/>
</dbReference>
<evidence type="ECO:0000259" key="5">
    <source>
        <dbReference type="PROSITE" id="PS50075"/>
    </source>
</evidence>
<evidence type="ECO:0000256" key="1">
    <source>
        <dbReference type="ARBA" id="ARBA00001957"/>
    </source>
</evidence>
<evidence type="ECO:0000313" key="6">
    <source>
        <dbReference type="EMBL" id="MRW93444.1"/>
    </source>
</evidence>
<evidence type="ECO:0000256" key="4">
    <source>
        <dbReference type="ARBA" id="ARBA00022553"/>
    </source>
</evidence>
<keyword evidence="7" id="KW-1185">Reference proteome</keyword>
<dbReference type="InterPro" id="IPR025110">
    <property type="entry name" value="AMP-bd_C"/>
</dbReference>
<comment type="similarity">
    <text evidence="2">Belongs to the ATP-dependent AMP-binding enzyme family.</text>
</comment>
<reference evidence="6 7" key="1">
    <citation type="submission" date="2019-11" db="EMBL/GenBank/DDBJ databases">
        <title>Novel species isolated from a subtropical stream in China.</title>
        <authorList>
            <person name="Lu H."/>
        </authorList>
    </citation>
    <scope>NUCLEOTIDE SEQUENCE [LARGE SCALE GENOMIC DNA]</scope>
    <source>
        <strain evidence="6 7">FT80W</strain>
    </source>
</reference>
<accession>A0A6I2L9B5</accession>
<dbReference type="NCBIfam" id="TIGR01720">
    <property type="entry name" value="NRPS-para261"/>
    <property type="match status" value="1"/>
</dbReference>
<dbReference type="Pfam" id="PF13193">
    <property type="entry name" value="AMP-binding_C"/>
    <property type="match status" value="1"/>
</dbReference>
<dbReference type="PANTHER" id="PTHR45398">
    <property type="match status" value="1"/>
</dbReference>
<sequence>MQFDPLQLAERVAALPAEKRKVLLQRLTEQGVDVAALPIVKAPRTGALPLSHAQRGLWLTWRLAPTSAAYNMEGTLVLRGALDVAAMSSAVDALAERHEVLRTVFRATADDDAEQLIVAGSGNALEIVDLSVLAAEARLARAAELVAENASTPFDLESGPVWRVRLLKLDAQTHWLSIVVHHIVADGWSASVLMRDLGALYAAHAGKSAVALPDLPIQFADYALWQRDWAAAGELDRQLAYWQTKLGGDHAPLALPLDRARPRERSDAAARHAFVLRGASAIAVQALAEKHGCTRFIVMLALLKLTLAHLCGAQHVSVGSPVANRQRAETQNLLGYLLNVLVLRTRVDLGASFDHLLEQVRSTVLDAQSHADCPFDLLVSSLQVRREAGVHPLFQVKCTEQQQVAGVAGFGGLETSVYDGAAKLAHFDLSLDFAAKDGEIVCGLAYACDIFDAGTIAAIADLMETLLLRVVGAPNQALASLLPERGLAHCAGETRSRDLDDDVLTCWRRAVIATPDAAAVRYEEQVVSFAQLDGLSDGLALQLREQSVGPEVRVGVYAPRSAELVLGMLAVFKAGGAYVPLDPALPPERLRYQAQDSQIAVLLHADLPSWESEVPRLALNTDAPASNAGLTPVPVTPGQAAYVIYTSGSTGKPKGVIVSRGALANYVAGVLERLSTGTSSMAMVSTVAADLGHTVLFGALCAGRLLHLISAERAFDPDRFAEYMARHQVGVLKIVPSHLQALLSAADPAAVLPSDCLIVGGEVTRWPLLEKLHALRPAMRVLNHYGPTETTVGILTQRAEVATRAAASLPLGHPLPNSQVWVLDEKLEAMPIGGVGELYLSGAGVARGYQMRPGQTAERFVAHPFAEGECIYRTGDRVRMLDDGALEFLGRVDDQVKIRGYRVELRELVQALLSQSGVAAAEAIARDGEDGRSRLYAYVVAQAGQQLDGTALAARLADSLPDYMVPSAVMVLDAMPLNANGKIDRRALPEPARAAVASDAPQGVMEQALAEVWCEVMGLDSVGRHDNFFELGGDSILSLQIVARSRKRGYKIAPKQLMERQTIAALAALAQPLATATPPVALPAAPVAPAAPQAAGLLPVQQWFFEQEFATPTHWNQSILLAGPEAVDAAGIGAIIAQLVQHHEALRTRFFSGTTGWMQQPGVAGDIFRSVDLSGETDIPAAVTRVASEYQRSLRFDLPFRAVWMQLGTGRGNRLLLVAHHLIVDGVSWRVILEDLQTLYAQNGAALPAKTSTILQWGDALNRYARSPSLTTQLPYWRALTATEPSLPADHPDASNTLADAHTLQVHLDAEQTAQLLGAAHKAYRTQVNDLLLAALTRTLCTWAQRDSVLIELEGHGREDLFDGLDLSRSVGWFTALYPARLEGAAVDAGALIQSVKERLRQVPDRGLGYGVLRYLTRDAMLSNAAGKPQVTFNYLGQTGQTLRQDTPWQLASESAGTSRAADSTRRSWFDVGAIVLDGRLQLSWTFSRALHADATAMALLNSFRDQLQLLIAHCRSGASGVTPSDFPLAGLNQQQLNAAGLPSAQLEDLYPLSPMQAGIMFHRMLTPAGSAYVNQLAVDIDGLDAARFAQAWRDAVARHAILRTGFILHEQGPLQWVSRSAELPVRELDWRERADLAPALEQLEQDDLARGFDMAQPPLMRLTLIRVSDTRHRVIWTRHHLLSDGWSSSRLLTEVLGRYAGKPPVGEPPPYRDYIAWLAARNGTLDGSARMYWSGLLAGLEQPTRLANRPQVPNQDYCYYHDVLDARDTASLSDYARAERVTANTLIQGAWALLLQMHTGRRSVAFGATSAGRPPELAGVEQMMGLFINTLPVLAAPHAQQDLGEFLRALQAQNLASREHEQVPLYQIQRWAGKPGQSLFDTLLVFENYPVDRALRQDSMGGLVFGAMNSREEVNYPLTLTIDMGSTLSIEYAYQSASIGTAAVQAMAAQLRSLLLAIAGRQVSTVGDAVKLHAAPEGISEHAMAALWTELLGVERIGRHDDFFELGGHSLLALRLIKMVEQRLPQLRLTLAAFMQAPTVAQAVRQA</sequence>
<keyword evidence="4" id="KW-0597">Phosphoprotein</keyword>
<dbReference type="CDD" id="cd05930">
    <property type="entry name" value="A_NRPS"/>
    <property type="match status" value="1"/>
</dbReference>
<dbReference type="FunFam" id="3.40.50.980:FF:000001">
    <property type="entry name" value="Non-ribosomal peptide synthetase"/>
    <property type="match status" value="1"/>
</dbReference>
<dbReference type="FunFam" id="3.30.300.30:FF:000010">
    <property type="entry name" value="Enterobactin synthetase component F"/>
    <property type="match status" value="1"/>
</dbReference>
<keyword evidence="3" id="KW-0596">Phosphopantetheine</keyword>
<dbReference type="InterPro" id="IPR023213">
    <property type="entry name" value="CAT-like_dom_sf"/>
</dbReference>